<comment type="caution">
    <text evidence="7">The sequence shown here is derived from an EMBL/GenBank/DDBJ whole genome shotgun (WGS) entry which is preliminary data.</text>
</comment>
<feature type="DNA-binding region" description="H-T-H motif" evidence="5">
    <location>
        <begin position="38"/>
        <end position="57"/>
    </location>
</feature>
<dbReference type="InterPro" id="IPR011075">
    <property type="entry name" value="TetR_C"/>
</dbReference>
<dbReference type="PANTHER" id="PTHR47506">
    <property type="entry name" value="TRANSCRIPTIONAL REGULATORY PROTEIN"/>
    <property type="match status" value="1"/>
</dbReference>
<evidence type="ECO:0000256" key="1">
    <source>
        <dbReference type="ARBA" id="ARBA00022491"/>
    </source>
</evidence>
<feature type="domain" description="HTH tetR-type" evidence="6">
    <location>
        <begin position="15"/>
        <end position="75"/>
    </location>
</feature>
<sequence length="202" mass="21982">MSLSHLPSGPGRPREFEIDAAVESAMQVFWTRGYNGTSLVDLIDGTGLSRGSLYKAFGDKHGLFLSALDRYISQSLVRLLSTLEQPGSAKAAIRETLMRLAEMSCRKEGRRGCMLVATAMEMVSHDDDVAERVKAMVDRIRHAYAKAIARGQASGEIPAHHDPQTLATVIVSLTHGMRTLGKVGAVDKQMTAVVETAMRLLD</sequence>
<dbReference type="PANTHER" id="PTHR47506:SF10">
    <property type="entry name" value="TRANSCRIPTIONAL REGULATORY PROTEIN"/>
    <property type="match status" value="1"/>
</dbReference>
<dbReference type="SUPFAM" id="SSF46689">
    <property type="entry name" value="Homeodomain-like"/>
    <property type="match status" value="1"/>
</dbReference>
<dbReference type="InterPro" id="IPR036271">
    <property type="entry name" value="Tet_transcr_reg_TetR-rel_C_sf"/>
</dbReference>
<keyword evidence="2" id="KW-0805">Transcription regulation</keyword>
<evidence type="ECO:0000313" key="7">
    <source>
        <dbReference type="EMBL" id="MDR6583512.1"/>
    </source>
</evidence>
<dbReference type="RefSeq" id="WP_166758254.1">
    <property type="nucleotide sequence ID" value="NZ_CP168558.1"/>
</dbReference>
<evidence type="ECO:0000256" key="4">
    <source>
        <dbReference type="ARBA" id="ARBA00023163"/>
    </source>
</evidence>
<dbReference type="Gene3D" id="1.10.10.60">
    <property type="entry name" value="Homeodomain-like"/>
    <property type="match status" value="1"/>
</dbReference>
<keyword evidence="8" id="KW-1185">Reference proteome</keyword>
<gene>
    <name evidence="7" type="ORF">J2W50_001710</name>
</gene>
<reference evidence="7 8" key="1">
    <citation type="submission" date="2023-07" db="EMBL/GenBank/DDBJ databases">
        <title>Sorghum-associated microbial communities from plants grown in Nebraska, USA.</title>
        <authorList>
            <person name="Schachtman D."/>
        </authorList>
    </citation>
    <scope>NUCLEOTIDE SEQUENCE [LARGE SCALE GENOMIC DNA]</scope>
    <source>
        <strain evidence="7 8">596</strain>
    </source>
</reference>
<keyword evidence="1" id="KW-0678">Repressor</keyword>
<dbReference type="Proteomes" id="UP001260715">
    <property type="component" value="Unassembled WGS sequence"/>
</dbReference>
<dbReference type="InterPro" id="IPR001647">
    <property type="entry name" value="HTH_TetR"/>
</dbReference>
<evidence type="ECO:0000256" key="2">
    <source>
        <dbReference type="ARBA" id="ARBA00023015"/>
    </source>
</evidence>
<dbReference type="PROSITE" id="PS01081">
    <property type="entry name" value="HTH_TETR_1"/>
    <property type="match status" value="1"/>
</dbReference>
<keyword evidence="3 5" id="KW-0238">DNA-binding</keyword>
<name>A0ABU1PC49_9BURK</name>
<evidence type="ECO:0000313" key="8">
    <source>
        <dbReference type="Proteomes" id="UP001260715"/>
    </source>
</evidence>
<proteinExistence type="predicted"/>
<protein>
    <submittedName>
        <fullName evidence="7">TetR/AcrR family transcriptional repressor of nem operon</fullName>
    </submittedName>
</protein>
<evidence type="ECO:0000256" key="3">
    <source>
        <dbReference type="ARBA" id="ARBA00023125"/>
    </source>
</evidence>
<evidence type="ECO:0000259" key="6">
    <source>
        <dbReference type="PROSITE" id="PS50977"/>
    </source>
</evidence>
<accession>A0ABU1PC49</accession>
<dbReference type="EMBL" id="JAVDSJ010000002">
    <property type="protein sequence ID" value="MDR6583512.1"/>
    <property type="molecule type" value="Genomic_DNA"/>
</dbReference>
<dbReference type="InterPro" id="IPR009057">
    <property type="entry name" value="Homeodomain-like_sf"/>
</dbReference>
<keyword evidence="4" id="KW-0804">Transcription</keyword>
<dbReference type="InterPro" id="IPR023772">
    <property type="entry name" value="DNA-bd_HTH_TetR-type_CS"/>
</dbReference>
<dbReference type="Pfam" id="PF00440">
    <property type="entry name" value="TetR_N"/>
    <property type="match status" value="1"/>
</dbReference>
<dbReference type="Pfam" id="PF16925">
    <property type="entry name" value="TetR_C_13"/>
    <property type="match status" value="1"/>
</dbReference>
<dbReference type="PROSITE" id="PS50977">
    <property type="entry name" value="HTH_TETR_2"/>
    <property type="match status" value="1"/>
</dbReference>
<evidence type="ECO:0000256" key="5">
    <source>
        <dbReference type="PROSITE-ProRule" id="PRU00335"/>
    </source>
</evidence>
<dbReference type="SUPFAM" id="SSF48498">
    <property type="entry name" value="Tetracyclin repressor-like, C-terminal domain"/>
    <property type="match status" value="1"/>
</dbReference>
<organism evidence="7 8">
    <name type="scientific">Herbaspirillum frisingense</name>
    <dbReference type="NCBI Taxonomy" id="92645"/>
    <lineage>
        <taxon>Bacteria</taxon>
        <taxon>Pseudomonadati</taxon>
        <taxon>Pseudomonadota</taxon>
        <taxon>Betaproteobacteria</taxon>
        <taxon>Burkholderiales</taxon>
        <taxon>Oxalobacteraceae</taxon>
        <taxon>Herbaspirillum</taxon>
    </lineage>
</organism>
<dbReference type="Gene3D" id="1.10.357.10">
    <property type="entry name" value="Tetracycline Repressor, domain 2"/>
    <property type="match status" value="1"/>
</dbReference>